<organism evidence="1 3">
    <name type="scientific">Sulfodiicoccus acidiphilus</name>
    <dbReference type="NCBI Taxonomy" id="1670455"/>
    <lineage>
        <taxon>Archaea</taxon>
        <taxon>Thermoproteota</taxon>
        <taxon>Thermoprotei</taxon>
        <taxon>Sulfolobales</taxon>
        <taxon>Sulfolobaceae</taxon>
        <taxon>Sulfodiicoccus</taxon>
    </lineage>
</organism>
<proteinExistence type="predicted"/>
<gene>
    <name evidence="2" type="ORF">GCM10007116_18350</name>
    <name evidence="1" type="ORF">HS1genome_1590</name>
</gene>
<evidence type="ECO:0000313" key="3">
    <source>
        <dbReference type="Proteomes" id="UP000276741"/>
    </source>
</evidence>
<dbReference type="AlphaFoldDB" id="A0A348B4U9"/>
<dbReference type="EMBL" id="AP018553">
    <property type="protein sequence ID" value="BBD73201.1"/>
    <property type="molecule type" value="Genomic_DNA"/>
</dbReference>
<reference evidence="2" key="4">
    <citation type="submission" date="2020-09" db="EMBL/GenBank/DDBJ databases">
        <authorList>
            <person name="Sun Q."/>
            <person name="Ohkuma M."/>
        </authorList>
    </citation>
    <scope>NUCLEOTIDE SEQUENCE</scope>
    <source>
        <strain evidence="2">JCM 31740</strain>
    </source>
</reference>
<evidence type="ECO:0000313" key="1">
    <source>
        <dbReference type="EMBL" id="BBD73201.1"/>
    </source>
</evidence>
<evidence type="ECO:0000313" key="2">
    <source>
        <dbReference type="EMBL" id="GGU01456.1"/>
    </source>
</evidence>
<reference evidence="3" key="2">
    <citation type="submission" date="2018-04" db="EMBL/GenBank/DDBJ databases">
        <title>Complete genome sequence of Sulfodiicoccus acidiphilus strain HS-1.</title>
        <authorList>
            <person name="Sakai H.D."/>
            <person name="Kurosawa N."/>
        </authorList>
    </citation>
    <scope>NUCLEOTIDE SEQUENCE [LARGE SCALE GENOMIC DNA]</scope>
    <source>
        <strain evidence="3">HS-1</strain>
    </source>
</reference>
<sequence length="43" mass="4914">MTEVGWEDGVPFHWCQRVEGVRSLKGVFAVELEVKVKEKLHCG</sequence>
<dbReference type="GeneID" id="77169461"/>
<name>A0A348B4U9_9CREN</name>
<dbReference type="Proteomes" id="UP000276741">
    <property type="component" value="Chromosome"/>
</dbReference>
<protein>
    <submittedName>
        <fullName evidence="1">Uncharacterized protein</fullName>
    </submittedName>
</protein>
<dbReference type="Proteomes" id="UP000616143">
    <property type="component" value="Unassembled WGS sequence"/>
</dbReference>
<reference evidence="1" key="3">
    <citation type="journal article" date="2019" name="BMC Res. Notes">
        <title>Complete genome sequence of the Sulfodiicoccus acidiphilus strain HS-1T, the first crenarchaeon that lacks polB3, isolated from an acidic hot spring in Ohwaku-dani, Hakone, Japan.</title>
        <authorList>
            <person name="Sakai H.D."/>
            <person name="Kurosawa N."/>
        </authorList>
    </citation>
    <scope>NUCLEOTIDE SEQUENCE</scope>
    <source>
        <strain evidence="1">HS-1</strain>
    </source>
</reference>
<keyword evidence="3" id="KW-1185">Reference proteome</keyword>
<accession>A0A348B4U9</accession>
<dbReference type="EMBL" id="BMQS01000019">
    <property type="protein sequence ID" value="GGU01456.1"/>
    <property type="molecule type" value="Genomic_DNA"/>
</dbReference>
<dbReference type="KEGG" id="sacd:HS1genome_1590"/>
<dbReference type="RefSeq" id="WP_269470930.1">
    <property type="nucleotide sequence ID" value="NZ_AP018553.1"/>
</dbReference>
<reference evidence="2" key="1">
    <citation type="journal article" date="2014" name="Int. J. Syst. Evol. Microbiol.">
        <title>Complete genome sequence of Corynebacterium casei LMG S-19264T (=DSM 44701T), isolated from a smear-ripened cheese.</title>
        <authorList>
            <consortium name="US DOE Joint Genome Institute (JGI-PGF)"/>
            <person name="Walter F."/>
            <person name="Albersmeier A."/>
            <person name="Kalinowski J."/>
            <person name="Ruckert C."/>
        </authorList>
    </citation>
    <scope>NUCLEOTIDE SEQUENCE</scope>
    <source>
        <strain evidence="2">JCM 31740</strain>
    </source>
</reference>